<dbReference type="Proteomes" id="UP000198688">
    <property type="component" value="Chromosome I"/>
</dbReference>
<feature type="domain" description="N-acetyltransferase" evidence="1">
    <location>
        <begin position="9"/>
        <end position="156"/>
    </location>
</feature>
<dbReference type="PROSITE" id="PS51186">
    <property type="entry name" value="GNAT"/>
    <property type="match status" value="1"/>
</dbReference>
<proteinExistence type="predicted"/>
<dbReference type="OrthoDB" id="9814648at2"/>
<dbReference type="GO" id="GO:0016747">
    <property type="term" value="F:acyltransferase activity, transferring groups other than amino-acyl groups"/>
    <property type="evidence" value="ECO:0007669"/>
    <property type="project" value="InterPro"/>
</dbReference>
<dbReference type="STRING" id="113562.SAMN04489716_1716"/>
<dbReference type="RefSeq" id="WP_092543147.1">
    <property type="nucleotide sequence ID" value="NZ_BOMJ01000011.1"/>
</dbReference>
<evidence type="ECO:0000259" key="1">
    <source>
        <dbReference type="PROSITE" id="PS51186"/>
    </source>
</evidence>
<sequence>MTDTFPSELTVRPLTVEDARLIAGWRYDGPWKVYDSRPDDGLMSDNPDYLAVAGARGGPLVGFCCSGFEARVPGLEAEDGVLDIGIGMDPALVGLGHGARFFGAVLEHFRGTTGGHRLRAVVQSWNERSLRMTRSAGFVPVGEHVCGQVRYTVVVTE</sequence>
<dbReference type="Gene3D" id="3.40.630.30">
    <property type="match status" value="1"/>
</dbReference>
<keyword evidence="3" id="KW-1185">Reference proteome</keyword>
<evidence type="ECO:0000313" key="2">
    <source>
        <dbReference type="EMBL" id="SDS82478.1"/>
    </source>
</evidence>
<reference evidence="2 3" key="1">
    <citation type="submission" date="2016-10" db="EMBL/GenBank/DDBJ databases">
        <authorList>
            <person name="de Groot N.N."/>
        </authorList>
    </citation>
    <scope>NUCLEOTIDE SEQUENCE [LARGE SCALE GENOMIC DNA]</scope>
    <source>
        <strain evidence="2 3">DSM 43941</strain>
    </source>
</reference>
<dbReference type="InterPro" id="IPR000182">
    <property type="entry name" value="GNAT_dom"/>
</dbReference>
<dbReference type="InterPro" id="IPR016181">
    <property type="entry name" value="Acyl_CoA_acyltransferase"/>
</dbReference>
<name>A0A1H1VCH4_9ACTN</name>
<dbReference type="EMBL" id="LT629758">
    <property type="protein sequence ID" value="SDS82478.1"/>
    <property type="molecule type" value="Genomic_DNA"/>
</dbReference>
<dbReference type="AlphaFoldDB" id="A0A1H1VCH4"/>
<protein>
    <submittedName>
        <fullName evidence="2">Protein N-acetyltransferase, RimJ/RimL family</fullName>
    </submittedName>
</protein>
<dbReference type="SUPFAM" id="SSF55729">
    <property type="entry name" value="Acyl-CoA N-acyltransferases (Nat)"/>
    <property type="match status" value="1"/>
</dbReference>
<organism evidence="2 3">
    <name type="scientific">Actinoplanes derwentensis</name>
    <dbReference type="NCBI Taxonomy" id="113562"/>
    <lineage>
        <taxon>Bacteria</taxon>
        <taxon>Bacillati</taxon>
        <taxon>Actinomycetota</taxon>
        <taxon>Actinomycetes</taxon>
        <taxon>Micromonosporales</taxon>
        <taxon>Micromonosporaceae</taxon>
        <taxon>Actinoplanes</taxon>
    </lineage>
</organism>
<accession>A0A1H1VCH4</accession>
<dbReference type="Pfam" id="PF13302">
    <property type="entry name" value="Acetyltransf_3"/>
    <property type="match status" value="1"/>
</dbReference>
<evidence type="ECO:0000313" key="3">
    <source>
        <dbReference type="Proteomes" id="UP000198688"/>
    </source>
</evidence>
<gene>
    <name evidence="2" type="ORF">SAMN04489716_1716</name>
</gene>
<keyword evidence="2" id="KW-0808">Transferase</keyword>